<comment type="similarity">
    <text evidence="1">Belongs to the peptidase C14B family.</text>
</comment>
<organism evidence="6 7">
    <name type="scientific">Rhizoctonia solani</name>
    <dbReference type="NCBI Taxonomy" id="456999"/>
    <lineage>
        <taxon>Eukaryota</taxon>
        <taxon>Fungi</taxon>
        <taxon>Dikarya</taxon>
        <taxon>Basidiomycota</taxon>
        <taxon>Agaricomycotina</taxon>
        <taxon>Agaricomycetes</taxon>
        <taxon>Cantharellales</taxon>
        <taxon>Ceratobasidiaceae</taxon>
        <taxon>Rhizoctonia</taxon>
    </lineage>
</organism>
<dbReference type="EMBL" id="CAJMWQ010000702">
    <property type="protein sequence ID" value="CAE6371368.1"/>
    <property type="molecule type" value="Genomic_DNA"/>
</dbReference>
<dbReference type="SUPFAM" id="SSF52129">
    <property type="entry name" value="Caspase-like"/>
    <property type="match status" value="1"/>
</dbReference>
<dbReference type="Proteomes" id="UP000663826">
    <property type="component" value="Unassembled WGS sequence"/>
</dbReference>
<reference evidence="6" key="1">
    <citation type="submission" date="2021-01" db="EMBL/GenBank/DDBJ databases">
        <authorList>
            <person name="Kaushik A."/>
        </authorList>
    </citation>
    <scope>NUCLEOTIDE SEQUENCE</scope>
    <source>
        <strain evidence="6">AG1-1B</strain>
    </source>
</reference>
<dbReference type="GO" id="GO:0004197">
    <property type="term" value="F:cysteine-type endopeptidase activity"/>
    <property type="evidence" value="ECO:0007669"/>
    <property type="project" value="InterPro"/>
</dbReference>
<dbReference type="InterPro" id="IPR029030">
    <property type="entry name" value="Caspase-like_dom_sf"/>
</dbReference>
<evidence type="ECO:0000256" key="2">
    <source>
        <dbReference type="ARBA" id="ARBA00022703"/>
    </source>
</evidence>
<dbReference type="Gene3D" id="3.40.50.1460">
    <property type="match status" value="1"/>
</dbReference>
<evidence type="ECO:0000259" key="5">
    <source>
        <dbReference type="Pfam" id="PF00656"/>
    </source>
</evidence>
<proteinExistence type="inferred from homology"/>
<feature type="domain" description="Peptidase C14 caspase" evidence="5">
    <location>
        <begin position="56"/>
        <end position="319"/>
    </location>
</feature>
<keyword evidence="3" id="KW-0788">Thiol protease</keyword>
<dbReference type="Pfam" id="PF00656">
    <property type="entry name" value="Peptidase_C14"/>
    <property type="match status" value="1"/>
</dbReference>
<dbReference type="GO" id="GO:0005737">
    <property type="term" value="C:cytoplasm"/>
    <property type="evidence" value="ECO:0007669"/>
    <property type="project" value="TreeGrafter"/>
</dbReference>
<gene>
    <name evidence="6" type="ORF">RDB_LOCUS16009</name>
</gene>
<dbReference type="PANTHER" id="PTHR48104">
    <property type="entry name" value="METACASPASE-4"/>
    <property type="match status" value="1"/>
</dbReference>
<evidence type="ECO:0000256" key="4">
    <source>
        <dbReference type="SAM" id="MobiDB-lite"/>
    </source>
</evidence>
<feature type="compositionally biased region" description="Polar residues" evidence="4">
    <location>
        <begin position="36"/>
        <end position="49"/>
    </location>
</feature>
<evidence type="ECO:0000313" key="7">
    <source>
        <dbReference type="Proteomes" id="UP000663826"/>
    </source>
</evidence>
<keyword evidence="2" id="KW-0053">Apoptosis</keyword>
<keyword evidence="3" id="KW-0645">Protease</keyword>
<dbReference type="GO" id="GO:0006508">
    <property type="term" value="P:proteolysis"/>
    <property type="evidence" value="ECO:0007669"/>
    <property type="project" value="InterPro"/>
</dbReference>
<dbReference type="AlphaFoldDB" id="A0A8H2WH69"/>
<accession>A0A8H2WH69</accession>
<evidence type="ECO:0000256" key="1">
    <source>
        <dbReference type="ARBA" id="ARBA00009005"/>
    </source>
</evidence>
<dbReference type="InterPro" id="IPR011600">
    <property type="entry name" value="Pept_C14_caspase"/>
</dbReference>
<feature type="region of interest" description="Disordered" evidence="4">
    <location>
        <begin position="27"/>
        <end position="49"/>
    </location>
</feature>
<comment type="caution">
    <text evidence="6">The sequence shown here is derived from an EMBL/GenBank/DDBJ whole genome shotgun (WGS) entry which is preliminary data.</text>
</comment>
<name>A0A8H2WH69_9AGAM</name>
<evidence type="ECO:0000313" key="6">
    <source>
        <dbReference type="EMBL" id="CAE6371368.1"/>
    </source>
</evidence>
<dbReference type="PANTHER" id="PTHR48104:SF30">
    <property type="entry name" value="METACASPASE-1"/>
    <property type="match status" value="1"/>
</dbReference>
<protein>
    <recommendedName>
        <fullName evidence="5">Peptidase C14 caspase domain-containing protein</fullName>
    </recommendedName>
</protein>
<sequence>MTCKANIPVTSGGDPMSIVQGLFRKTGGRSSEKPIKQSQMAGSVTNTGAKSKPPLHALVIGINKYKASSNLVAAVPDALAFKAYLTDDLSVPEKQIAVLLDEQAKRANIIKAFQRLARPDNGIKRDDPIVIYYAGHGSEIDPPPDRAANGPLVQCIIPQDASKDTEVVPIPDFTIATLVHQIAREKGNNITLIFDCCHSASGSRCNPEGARFIDKAYLPKLSHSLDKEVIQDALMGSRDVINPSLLRLSFDGMDSHVLLAACGHGEIAFEDRVEKYGYFSNELLKILRSAGVGALTYKGCIQRMSALQTARPQNPVCEGRHINRLFFNAKVQGGNASYIVIKPKGSDFYLQAGLVQGITPGSKYTIHASDVSGPSNPSLGTLEVERVEAFESRLKGANTLGLSKICYGRQIAYGRNQPLDIYVTQEFVNAAEPSDIWAPVFSGGVSGLVLRPVDPALASVILSVSPRKEVTFTLTNRDSIKYGFDKFPGPGYEPVPPRALYVIPILTALSRWYCHLHRMPHHRTFRKSIDFEFYKLRFIEEFTEEGSPILVPEGENRNVGGVVDIVANPDNCYGVKVVNRSRQDLYAYLIDFCATSLSISQKTIPVAGLSSYDHTLPQNTPLTIGYGSGGQIPFIFAVNEGRNMDVNYLKLFVSTRPIDFEPMVQESPFEGRSAVLDKDTSDFFGNGLLWDTFTMTVVQRRHPLKGKSPPQPNH</sequence>
<evidence type="ECO:0000256" key="3">
    <source>
        <dbReference type="ARBA" id="ARBA00022807"/>
    </source>
</evidence>
<dbReference type="GO" id="GO:0006915">
    <property type="term" value="P:apoptotic process"/>
    <property type="evidence" value="ECO:0007669"/>
    <property type="project" value="UniProtKB-KW"/>
</dbReference>
<keyword evidence="3" id="KW-0378">Hydrolase</keyword>
<dbReference type="InterPro" id="IPR050452">
    <property type="entry name" value="Metacaspase"/>
</dbReference>